<dbReference type="PANTHER" id="PTHR36121">
    <property type="entry name" value="PROTEIN SXY"/>
    <property type="match status" value="1"/>
</dbReference>
<reference evidence="2" key="1">
    <citation type="submission" date="2019-08" db="EMBL/GenBank/DDBJ databases">
        <authorList>
            <person name="Kucharzyk K."/>
            <person name="Murdoch R.W."/>
            <person name="Higgins S."/>
            <person name="Loffler F."/>
        </authorList>
    </citation>
    <scope>NUCLEOTIDE SEQUENCE</scope>
</reference>
<dbReference type="PANTHER" id="PTHR36121:SF1">
    <property type="entry name" value="PROTEIN SXY"/>
    <property type="match status" value="1"/>
</dbReference>
<dbReference type="InterPro" id="IPR047525">
    <property type="entry name" value="TfoX-like"/>
</dbReference>
<sequence length="88" mass="9983">MGELWQLYNVSIVLEYQLNAAGIKSPADLRAMGSKEAFRRLRERDGTLGADVLVALEGATQGMRWYKLPKEVQQELRDYYEANYGAQA</sequence>
<dbReference type="InterPro" id="IPR007077">
    <property type="entry name" value="TfoX_C"/>
</dbReference>
<comment type="caution">
    <text evidence="2">The sequence shown here is derived from an EMBL/GenBank/DDBJ whole genome shotgun (WGS) entry which is preliminary data.</text>
</comment>
<dbReference type="AlphaFoldDB" id="A0A644XWP5"/>
<accession>A0A644XWP5</accession>
<dbReference type="EMBL" id="VSSQ01003421">
    <property type="protein sequence ID" value="MPM20605.1"/>
    <property type="molecule type" value="Genomic_DNA"/>
</dbReference>
<organism evidence="2">
    <name type="scientific">bioreactor metagenome</name>
    <dbReference type="NCBI Taxonomy" id="1076179"/>
    <lineage>
        <taxon>unclassified sequences</taxon>
        <taxon>metagenomes</taxon>
        <taxon>ecological metagenomes</taxon>
    </lineage>
</organism>
<gene>
    <name evidence="2" type="ORF">SDC9_67036</name>
</gene>
<feature type="domain" description="TfoX C-terminal" evidence="1">
    <location>
        <begin position="3"/>
        <end position="78"/>
    </location>
</feature>
<evidence type="ECO:0000259" key="1">
    <source>
        <dbReference type="Pfam" id="PF04994"/>
    </source>
</evidence>
<dbReference type="Pfam" id="PF04994">
    <property type="entry name" value="TfoX_C"/>
    <property type="match status" value="1"/>
</dbReference>
<dbReference type="Gene3D" id="1.10.150.20">
    <property type="entry name" value="5' to 3' exonuclease, C-terminal subdomain"/>
    <property type="match status" value="1"/>
</dbReference>
<name>A0A644XWP5_9ZZZZ</name>
<proteinExistence type="predicted"/>
<evidence type="ECO:0000313" key="2">
    <source>
        <dbReference type="EMBL" id="MPM20605.1"/>
    </source>
</evidence>
<protein>
    <recommendedName>
        <fullName evidence="1">TfoX C-terminal domain-containing protein</fullName>
    </recommendedName>
</protein>